<dbReference type="Pfam" id="PF03989">
    <property type="entry name" value="DNA_gyraseA_C"/>
    <property type="match status" value="6"/>
</dbReference>
<dbReference type="GO" id="GO:0006265">
    <property type="term" value="P:DNA topological change"/>
    <property type="evidence" value="ECO:0007669"/>
    <property type="project" value="InterPro"/>
</dbReference>
<dbReference type="GO" id="GO:0009330">
    <property type="term" value="C:DNA topoisomerase type II (double strand cut, ATP-hydrolyzing) complex"/>
    <property type="evidence" value="ECO:0007669"/>
    <property type="project" value="TreeGrafter"/>
</dbReference>
<dbReference type="SUPFAM" id="SSF101904">
    <property type="entry name" value="GyrA/ParC C-terminal domain-like"/>
    <property type="match status" value="1"/>
</dbReference>
<keyword evidence="2" id="KW-0238">DNA-binding</keyword>
<gene>
    <name evidence="4" type="ORF">D5R95_02870</name>
</gene>
<accession>A0A3R7X7F2</accession>
<dbReference type="GO" id="GO:0003677">
    <property type="term" value="F:DNA binding"/>
    <property type="evidence" value="ECO:0007669"/>
    <property type="project" value="UniProtKB-KW"/>
</dbReference>
<comment type="caution">
    <text evidence="4">The sequence shown here is derived from an EMBL/GenBank/DDBJ whole genome shotgun (WGS) entry which is preliminary data.</text>
</comment>
<keyword evidence="3" id="KW-0413">Isomerase</keyword>
<dbReference type="Gene3D" id="2.120.10.90">
    <property type="entry name" value="DNA gyrase/topoisomerase IV, subunit A, C-terminal"/>
    <property type="match status" value="1"/>
</dbReference>
<dbReference type="GO" id="GO:0003918">
    <property type="term" value="F:DNA topoisomerase type II (double strand cut, ATP-hydrolyzing) activity"/>
    <property type="evidence" value="ECO:0007669"/>
    <property type="project" value="TreeGrafter"/>
</dbReference>
<name>A0A3R7X7F2_9EURY</name>
<organism evidence="4 5">
    <name type="scientific">Methanosalsum natronophilum</name>
    <dbReference type="NCBI Taxonomy" id="768733"/>
    <lineage>
        <taxon>Archaea</taxon>
        <taxon>Methanobacteriati</taxon>
        <taxon>Methanobacteriota</taxon>
        <taxon>Stenosarchaea group</taxon>
        <taxon>Methanomicrobia</taxon>
        <taxon>Methanosarcinales</taxon>
        <taxon>Methanosarcinaceae</taxon>
        <taxon>Methanosalsum</taxon>
    </lineage>
</organism>
<dbReference type="EMBL" id="QZAB01000196">
    <property type="protein sequence ID" value="RQD88398.1"/>
    <property type="molecule type" value="Genomic_DNA"/>
</dbReference>
<dbReference type="AlphaFoldDB" id="A0A3R7X7F2"/>
<dbReference type="InterPro" id="IPR050220">
    <property type="entry name" value="Type_II_DNA_Topoisomerases"/>
</dbReference>
<dbReference type="PANTHER" id="PTHR43493">
    <property type="entry name" value="DNA GYRASE/TOPOISOMERASE SUBUNIT A"/>
    <property type="match status" value="1"/>
</dbReference>
<dbReference type="InterPro" id="IPR035516">
    <property type="entry name" value="Gyrase/topoIV_suA_C"/>
</dbReference>
<dbReference type="PANTHER" id="PTHR43493:SF5">
    <property type="entry name" value="DNA GYRASE SUBUNIT A, CHLOROPLASTIC_MITOCHONDRIAL"/>
    <property type="match status" value="1"/>
</dbReference>
<evidence type="ECO:0000313" key="4">
    <source>
        <dbReference type="EMBL" id="RQD88398.1"/>
    </source>
</evidence>
<evidence type="ECO:0000256" key="1">
    <source>
        <dbReference type="ARBA" id="ARBA00023029"/>
    </source>
</evidence>
<dbReference type="InterPro" id="IPR006691">
    <property type="entry name" value="GyrA/parC_rep"/>
</dbReference>
<dbReference type="Proteomes" id="UP000284763">
    <property type="component" value="Unassembled WGS sequence"/>
</dbReference>
<dbReference type="GO" id="GO:0005737">
    <property type="term" value="C:cytoplasm"/>
    <property type="evidence" value="ECO:0007669"/>
    <property type="project" value="TreeGrafter"/>
</dbReference>
<proteinExistence type="predicted"/>
<keyword evidence="1" id="KW-0799">Topoisomerase</keyword>
<sequence>QDTYNLQHRGGRGIVGMETKDNDFVENIFVASTHDYLLFFTNTGRVYCKKVYEIPQSSRQSRGKAIVNLLDLKDEYITTMIPITEFGDSHNLIMSTKKGIVKKCQLSEFRNKRKNGIVAISLDEDDELSNVILTDGSKDVIIVSRHGKAIRFKETDVRKMGRTARGVRGIRLEEEDLVVSIDVVDDDKDATLLTITEKGFGKRTLFNEYRSMRRGGKGIITIVTSLRNGPVVNIKTVKNEDEVMLTTSNGIVIRIPVKDIRVQGRNTKGVKIMNVRPEDKVVGVARIKSDE</sequence>
<evidence type="ECO:0000313" key="5">
    <source>
        <dbReference type="Proteomes" id="UP000284763"/>
    </source>
</evidence>
<reference evidence="4 5" key="1">
    <citation type="submission" date="2018-08" db="EMBL/GenBank/DDBJ databases">
        <title>The metabolism and importance of syntrophic acetate oxidation coupled to methane or sulfide production in haloalkaline environments.</title>
        <authorList>
            <person name="Timmers P.H.A."/>
            <person name="Vavourakis C.D."/>
            <person name="Sorokin D.Y."/>
            <person name="Sinninghe Damste J.S."/>
            <person name="Muyzer G."/>
            <person name="Stams A.J.M."/>
            <person name="Plugge C.M."/>
        </authorList>
    </citation>
    <scope>NUCLEOTIDE SEQUENCE [LARGE SCALE GENOMIC DNA]</scope>
    <source>
        <strain evidence="4">MSAO_Arc3</strain>
    </source>
</reference>
<dbReference type="FunFam" id="2.120.10.90:FF:000005">
    <property type="entry name" value="DNA topoisomerase 4 subunit A"/>
    <property type="match status" value="1"/>
</dbReference>
<feature type="non-terminal residue" evidence="4">
    <location>
        <position position="1"/>
    </location>
</feature>
<evidence type="ECO:0000256" key="3">
    <source>
        <dbReference type="ARBA" id="ARBA00023235"/>
    </source>
</evidence>
<protein>
    <submittedName>
        <fullName evidence="4">DNA gyrase subunit A</fullName>
    </submittedName>
</protein>
<dbReference type="GO" id="GO:0005524">
    <property type="term" value="F:ATP binding"/>
    <property type="evidence" value="ECO:0007669"/>
    <property type="project" value="InterPro"/>
</dbReference>
<evidence type="ECO:0000256" key="2">
    <source>
        <dbReference type="ARBA" id="ARBA00023125"/>
    </source>
</evidence>